<organism evidence="2 3">
    <name type="scientific">Flavobacterium terrae</name>
    <dbReference type="NCBI Taxonomy" id="415425"/>
    <lineage>
        <taxon>Bacteria</taxon>
        <taxon>Pseudomonadati</taxon>
        <taxon>Bacteroidota</taxon>
        <taxon>Flavobacteriia</taxon>
        <taxon>Flavobacteriales</taxon>
        <taxon>Flavobacteriaceae</taxon>
        <taxon>Flavobacterium</taxon>
    </lineage>
</organism>
<feature type="coiled-coil region" evidence="1">
    <location>
        <begin position="138"/>
        <end position="172"/>
    </location>
</feature>
<keyword evidence="1" id="KW-0175">Coiled coil</keyword>
<protein>
    <submittedName>
        <fullName evidence="2">Bacteriophage abortive infection AbiH</fullName>
    </submittedName>
</protein>
<dbReference type="Proteomes" id="UP000184488">
    <property type="component" value="Unassembled WGS sequence"/>
</dbReference>
<keyword evidence="3" id="KW-1185">Reference proteome</keyword>
<dbReference type="EMBL" id="FQZI01000001">
    <property type="protein sequence ID" value="SHI44906.1"/>
    <property type="molecule type" value="Genomic_DNA"/>
</dbReference>
<reference evidence="3" key="1">
    <citation type="submission" date="2016-11" db="EMBL/GenBank/DDBJ databases">
        <authorList>
            <person name="Varghese N."/>
            <person name="Submissions S."/>
        </authorList>
    </citation>
    <scope>NUCLEOTIDE SEQUENCE [LARGE SCALE GENOMIC DNA]</scope>
    <source>
        <strain evidence="3">DSM 18829</strain>
    </source>
</reference>
<evidence type="ECO:0000256" key="1">
    <source>
        <dbReference type="SAM" id="Coils"/>
    </source>
</evidence>
<sequence length="425" mass="50680">MNRLVIVGNGFDLAHGLPTSYRNFIDDFWANFKDNHKNELGKSLVCTNNSYDGYYSRYGEILDFKDFKAHLKEYCIDNGYNFYESECVAKSGFNDVFRFKNDFFKKINVKNSGNWVDIENEYYTELKKIVNSKSLDVLKTEEEWKNEQKEKVEKLNKEFDEVKSLLESYLLEKVEEPFMLNKEFHEDRDRVSNEIYSILRPISLFNSEKKILDEFIDSSDKREIEAIFTKEKLDEGYLNKTRTLVVNFNYTSTLRRYMKLFHQERLEVSEINIHGKLFDKNNQINFGFGDEMDEDYKIIENINDNEYLRNFKSFQYLQNSNYSNLLSFIESEKFQVLIMGHSCGLSDRTLLNTIFEHNNCRSMKVFYYKNGEKDNYTEIVQNISRHFNKKKLMREKIVNKTLSEPLQQIKLPKYKVVNGLITRVN</sequence>
<proteinExistence type="predicted"/>
<evidence type="ECO:0000313" key="2">
    <source>
        <dbReference type="EMBL" id="SHI44906.1"/>
    </source>
</evidence>
<dbReference type="AlphaFoldDB" id="A0A1M6B852"/>
<dbReference type="RefSeq" id="WP_073308449.1">
    <property type="nucleotide sequence ID" value="NZ_FQZI01000001.1"/>
</dbReference>
<evidence type="ECO:0000313" key="3">
    <source>
        <dbReference type="Proteomes" id="UP000184488"/>
    </source>
</evidence>
<gene>
    <name evidence="2" type="ORF">SAMN05444363_0606</name>
</gene>
<dbReference type="Pfam" id="PF14253">
    <property type="entry name" value="AbiH"/>
    <property type="match status" value="1"/>
</dbReference>
<dbReference type="InterPro" id="IPR025935">
    <property type="entry name" value="AbiH"/>
</dbReference>
<dbReference type="OrthoDB" id="5903604at2"/>
<name>A0A1M6B852_9FLAO</name>
<accession>A0A1M6B852</accession>